<feature type="region of interest" description="Disordered" evidence="1">
    <location>
        <begin position="516"/>
        <end position="555"/>
    </location>
</feature>
<comment type="caution">
    <text evidence="2">The sequence shown here is derived from an EMBL/GenBank/DDBJ whole genome shotgun (WGS) entry which is preliminary data.</text>
</comment>
<dbReference type="Proteomes" id="UP001159363">
    <property type="component" value="Chromosome 3"/>
</dbReference>
<feature type="region of interest" description="Disordered" evidence="1">
    <location>
        <begin position="1018"/>
        <end position="1040"/>
    </location>
</feature>
<evidence type="ECO:0000256" key="1">
    <source>
        <dbReference type="SAM" id="MobiDB-lite"/>
    </source>
</evidence>
<evidence type="ECO:0000313" key="3">
    <source>
        <dbReference type="Proteomes" id="UP001159363"/>
    </source>
</evidence>
<protein>
    <recommendedName>
        <fullName evidence="4">ISXO2-like transposase domain-containing protein</fullName>
    </recommendedName>
</protein>
<accession>A0ABQ9HZY1</accession>
<name>A0ABQ9HZY1_9NEOP</name>
<feature type="compositionally biased region" description="Basic residues" evidence="1">
    <location>
        <begin position="516"/>
        <end position="526"/>
    </location>
</feature>
<proteinExistence type="predicted"/>
<gene>
    <name evidence="2" type="ORF">PR048_009069</name>
</gene>
<keyword evidence="3" id="KW-1185">Reference proteome</keyword>
<evidence type="ECO:0008006" key="4">
    <source>
        <dbReference type="Google" id="ProtNLM"/>
    </source>
</evidence>
<evidence type="ECO:0000313" key="2">
    <source>
        <dbReference type="EMBL" id="KAJ8889570.1"/>
    </source>
</evidence>
<reference evidence="2 3" key="1">
    <citation type="submission" date="2023-02" db="EMBL/GenBank/DDBJ databases">
        <title>LHISI_Scaffold_Assembly.</title>
        <authorList>
            <person name="Stuart O.P."/>
            <person name="Cleave R."/>
            <person name="Magrath M.J.L."/>
            <person name="Mikheyev A.S."/>
        </authorList>
    </citation>
    <scope>NUCLEOTIDE SEQUENCE [LARGE SCALE GENOMIC DNA]</scope>
    <source>
        <strain evidence="2">Daus_M_001</strain>
        <tissue evidence="2">Leg muscle</tissue>
    </source>
</reference>
<dbReference type="EMBL" id="JARBHB010000003">
    <property type="protein sequence ID" value="KAJ8889570.1"/>
    <property type="molecule type" value="Genomic_DNA"/>
</dbReference>
<sequence length="1065" mass="119211">MMSTSRSEVKVTCQSLIANRHWFQDGGQVLYTKIVVAYQDDGRLPKWRAGETEEPRVNRPSSGIVRPDSHNVKIRERLRQGLNPVCLELPHKRATTSCRFSHLTFSSTMRRVQDNGNSQGQGVEGWVENATAAMSTTMGFSSSFFVDSVEVYTYKSQSAYLRTYHRNQSKFPTLPLEFVADRHYGPTYLVLYVLVKGMPINDYVEDKIDEYLDKDVQVHRFCVFDDGSEDGIHVAENEKFLAEKVYAVRDTAVSFDQPAIYLAKEKVKRSSLMAITEHEPIKMLKLYDIEEPTPACNHGGDSMLCQDRCRVVYFLQRSMHLMAILSSHRQDIGGPITIVEIDESKLGKKKNPKSRKVEGHQQKKRLHTYQGHKRMGEPGTTIISDCWRGYKSLDAYGYHHLQVNHKKEPICSEKSGVVYRRNIDSLAGEEMSAEAVLGRIFRRAYLEKESSLPRAAALVLMYAATMYVQPKITPPLMSLAPIEFCEGEGRNNEREGEVRKAQSQVMYEVGEGSHIFRGRQRPRGAHTCRPAGSPSRREAWSSSSTPPPQLTDSLHIPTPLKKDPRNANCVGLTHLLSSFVAFPHQLAHMLSEGIYSVVSTLSDTPASSKLFWRASFVRRWIHDVRIPVESFTIHLVSPSLLLSLSYILVSTRLLLFSPHLLFVSPNLLLVSLGSQDLTVKSRLNLFTHSHPVSLCHLLVSHHHLLVLPCLLVLLNCLQFDLTHLLLVSPCILLSTSSILLFTPCLLHTPYYFSPHLLFVSPNLLLVSLGSQDLAVKRRLNLFTHSFTPCFALPSTCFAPPPPCFALYPPYFAQLPPLHPFIDLPPPFSPQLLFVSPSPLFVTLGSQDLVIKSCPNIFTHSLLVSLCHLLVSPHLLLVSTCLLLVSLNHLQDTRRCGGGATSPLPSTGTTCLLPPDRLSGKPLNNGQRPSGCRAARRLVASGPLSPAGSSDGFGEDARTFWRDWPAPQISSWQRMSYRKFWMTASNDIYITTAQRQGVFVDGHLANGAGMKWLGKREIPKKTRRPKASSSTIPTCENPVTRPGIEPASPWREASVLIAQGPWPQVV</sequence>
<feature type="region of interest" description="Disordered" evidence="1">
    <location>
        <begin position="347"/>
        <end position="374"/>
    </location>
</feature>
<feature type="compositionally biased region" description="Basic residues" evidence="1">
    <location>
        <begin position="362"/>
        <end position="373"/>
    </location>
</feature>
<organism evidence="2 3">
    <name type="scientific">Dryococelus australis</name>
    <dbReference type="NCBI Taxonomy" id="614101"/>
    <lineage>
        <taxon>Eukaryota</taxon>
        <taxon>Metazoa</taxon>
        <taxon>Ecdysozoa</taxon>
        <taxon>Arthropoda</taxon>
        <taxon>Hexapoda</taxon>
        <taxon>Insecta</taxon>
        <taxon>Pterygota</taxon>
        <taxon>Neoptera</taxon>
        <taxon>Polyneoptera</taxon>
        <taxon>Phasmatodea</taxon>
        <taxon>Verophasmatodea</taxon>
        <taxon>Anareolatae</taxon>
        <taxon>Phasmatidae</taxon>
        <taxon>Eurycanthinae</taxon>
        <taxon>Dryococelus</taxon>
    </lineage>
</organism>